<evidence type="ECO:0000313" key="4">
    <source>
        <dbReference type="Proteomes" id="UP000564836"/>
    </source>
</evidence>
<evidence type="ECO:0000313" key="1">
    <source>
        <dbReference type="EMBL" id="NYY90615.1"/>
    </source>
</evidence>
<evidence type="ECO:0000313" key="3">
    <source>
        <dbReference type="EMBL" id="UGX93358.1"/>
    </source>
</evidence>
<dbReference type="KEGG" id="bban:J4G43_000010"/>
<protein>
    <submittedName>
        <fullName evidence="1">Uncharacterized protein</fullName>
    </submittedName>
</protein>
<reference evidence="3 4" key="1">
    <citation type="journal article" date="2017" name="Syst. Appl. Microbiol.">
        <title>Soybeans inoculated with root zone soils of Canadian native legumes harbour diverse and novel Bradyrhizobium spp. that possess agricultural potential.</title>
        <authorList>
            <person name="Bromfield E.S.P."/>
            <person name="Cloutier S."/>
            <person name="Tambong J.T."/>
            <person name="Tran Thi T.V."/>
        </authorList>
    </citation>
    <scope>NUCLEOTIDE SEQUENCE [LARGE SCALE GENOMIC DNA]</scope>
    <source>
        <strain evidence="3 4">323S2</strain>
    </source>
</reference>
<dbReference type="EMBL" id="JACBFH010000001">
    <property type="protein sequence ID" value="NYY90615.1"/>
    <property type="molecule type" value="Genomic_DNA"/>
</dbReference>
<dbReference type="Proteomes" id="UP000664702">
    <property type="component" value="Chromosome"/>
</dbReference>
<evidence type="ECO:0000313" key="2">
    <source>
        <dbReference type="EMBL" id="UEM12778.1"/>
    </source>
</evidence>
<dbReference type="RefSeq" id="WP_157791208.1">
    <property type="nucleotide sequence ID" value="NZ_CP086136.1"/>
</dbReference>
<gene>
    <name evidence="3" type="ORF">G6321_00048480</name>
    <name evidence="1" type="ORF">G6321_19915</name>
    <name evidence="2" type="ORF">J4G43_000010</name>
</gene>
<evidence type="ECO:0000313" key="5">
    <source>
        <dbReference type="Proteomes" id="UP000664702"/>
    </source>
</evidence>
<name>A0A7Z0QBT8_9BRAD</name>
<reference evidence="1" key="2">
    <citation type="submission" date="2020-06" db="EMBL/GenBank/DDBJ databases">
        <title>Whole Genome Sequence of Bradyrhizobium sp. Strain 323S2.</title>
        <authorList>
            <person name="Bromfield E.S.P."/>
        </authorList>
    </citation>
    <scope>NUCLEOTIDE SEQUENCE [LARGE SCALE GENOMIC DNA]</scope>
    <source>
        <strain evidence="1">323S2</strain>
    </source>
</reference>
<dbReference type="EMBL" id="CP086136">
    <property type="protein sequence ID" value="UEM12778.1"/>
    <property type="molecule type" value="Genomic_DNA"/>
</dbReference>
<accession>A0A7Z0QBT8</accession>
<sequence>MAFRATLRDPDGFGHIGWMIRLFGVFDAVARVPPPGFSNVVFPWGSGE</sequence>
<reference evidence="4 5" key="3">
    <citation type="journal article" date="2022" name="Int. J. Syst. Evol. Microbiol.">
        <title>Strains of Bradyrhizobium barranii sp. nov. associated with legumes native to Canada are symbionts of soybeans and belong to different subspecies (subsp. barranii subsp. nov. and subsp. apii subsp. nov.) and symbiovars (sv. glycinearum and sv. septentrionale).</title>
        <authorList>
            <person name="Bromfield E.S.P."/>
            <person name="Cloutier S."/>
            <person name="Wasai-Hara S."/>
            <person name="Minamisawa K."/>
        </authorList>
    </citation>
    <scope>NUCLEOTIDE SEQUENCE [LARGE SCALE GENOMIC DNA]</scope>
    <source>
        <strain evidence="3 5">144S4</strain>
        <strain evidence="4">323S2</strain>
    </source>
</reference>
<dbReference type="AlphaFoldDB" id="A0A7Z0QBT8"/>
<proteinExistence type="predicted"/>
<dbReference type="EMBL" id="CP088280">
    <property type="protein sequence ID" value="UGX93358.1"/>
    <property type="molecule type" value="Genomic_DNA"/>
</dbReference>
<organism evidence="1">
    <name type="scientific">Bradyrhizobium barranii subsp. barranii</name>
    <dbReference type="NCBI Taxonomy" id="2823807"/>
    <lineage>
        <taxon>Bacteria</taxon>
        <taxon>Pseudomonadati</taxon>
        <taxon>Pseudomonadota</taxon>
        <taxon>Alphaproteobacteria</taxon>
        <taxon>Hyphomicrobiales</taxon>
        <taxon>Nitrobacteraceae</taxon>
        <taxon>Bradyrhizobium</taxon>
        <taxon>Bradyrhizobium barranii</taxon>
    </lineage>
</organism>
<dbReference type="Proteomes" id="UP000564836">
    <property type="component" value="Chromosome"/>
</dbReference>